<gene>
    <name evidence="2" type="ORF">HN018_11660</name>
</gene>
<reference evidence="2 3" key="1">
    <citation type="journal article" date="2014" name="World J. Microbiol. Biotechnol.">
        <title>Biodiversity and physiological characteristics of Antarctic and Arctic lichens-associated bacteria.</title>
        <authorList>
            <person name="Lee Y.M."/>
            <person name="Kim E.H."/>
            <person name="Lee H.K."/>
            <person name="Hong S.G."/>
        </authorList>
    </citation>
    <scope>NUCLEOTIDE SEQUENCE [LARGE SCALE GENOMIC DNA]</scope>
    <source>
        <strain evidence="2 3">PAMC 26569</strain>
    </source>
</reference>
<sequence length="102" mass="10874">MTYLMLLLAGALLCNCVPHLVSGVQGAWFPTPFAKPRGVGESSPLLNFIWGASNLLVGLFIVWRRLIVIGPNLQIAALAVGFLASGTFLATYFGKVRKVANG</sequence>
<dbReference type="KEGG" id="lck:HN018_11660"/>
<keyword evidence="1" id="KW-0812">Transmembrane</keyword>
<dbReference type="AlphaFoldDB" id="A0A6M8HQU7"/>
<protein>
    <submittedName>
        <fullName evidence="2">Uncharacterized protein</fullName>
    </submittedName>
</protein>
<keyword evidence="3" id="KW-1185">Reference proteome</keyword>
<dbReference type="Proteomes" id="UP000500767">
    <property type="component" value="Chromosome"/>
</dbReference>
<proteinExistence type="predicted"/>
<dbReference type="EMBL" id="CP053708">
    <property type="protein sequence ID" value="QKE90601.1"/>
    <property type="molecule type" value="Genomic_DNA"/>
</dbReference>
<feature type="transmembrane region" description="Helical" evidence="1">
    <location>
        <begin position="45"/>
        <end position="63"/>
    </location>
</feature>
<accession>A0A6M8HQU7</accession>
<evidence type="ECO:0000313" key="2">
    <source>
        <dbReference type="EMBL" id="QKE90601.1"/>
    </source>
</evidence>
<evidence type="ECO:0000256" key="1">
    <source>
        <dbReference type="SAM" id="Phobius"/>
    </source>
</evidence>
<name>A0A6M8HQU7_9PROT</name>
<organism evidence="2 3">
    <name type="scientific">Lichenicola cladoniae</name>
    <dbReference type="NCBI Taxonomy" id="1484109"/>
    <lineage>
        <taxon>Bacteria</taxon>
        <taxon>Pseudomonadati</taxon>
        <taxon>Pseudomonadota</taxon>
        <taxon>Alphaproteobacteria</taxon>
        <taxon>Acetobacterales</taxon>
        <taxon>Acetobacteraceae</taxon>
        <taxon>Lichenicola</taxon>
    </lineage>
</organism>
<keyword evidence="1" id="KW-0472">Membrane</keyword>
<feature type="transmembrane region" description="Helical" evidence="1">
    <location>
        <begin position="75"/>
        <end position="94"/>
    </location>
</feature>
<evidence type="ECO:0000313" key="3">
    <source>
        <dbReference type="Proteomes" id="UP000500767"/>
    </source>
</evidence>
<keyword evidence="1" id="KW-1133">Transmembrane helix</keyword>